<organism evidence="1">
    <name type="scientific">marine sediment metagenome</name>
    <dbReference type="NCBI Taxonomy" id="412755"/>
    <lineage>
        <taxon>unclassified sequences</taxon>
        <taxon>metagenomes</taxon>
        <taxon>ecological metagenomes</taxon>
    </lineage>
</organism>
<comment type="caution">
    <text evidence="1">The sequence shown here is derived from an EMBL/GenBank/DDBJ whole genome shotgun (WGS) entry which is preliminary data.</text>
</comment>
<gene>
    <name evidence="1" type="ORF">S01H4_07387</name>
</gene>
<name>X0YY17_9ZZZZ</name>
<reference evidence="1" key="1">
    <citation type="journal article" date="2014" name="Front. Microbiol.">
        <title>High frequency of phylogenetically diverse reductive dehalogenase-homologous genes in deep subseafloor sedimentary metagenomes.</title>
        <authorList>
            <person name="Kawai M."/>
            <person name="Futagami T."/>
            <person name="Toyoda A."/>
            <person name="Takaki Y."/>
            <person name="Nishi S."/>
            <person name="Hori S."/>
            <person name="Arai W."/>
            <person name="Tsubouchi T."/>
            <person name="Morono Y."/>
            <person name="Uchiyama I."/>
            <person name="Ito T."/>
            <person name="Fujiyama A."/>
            <person name="Inagaki F."/>
            <person name="Takami H."/>
        </authorList>
    </citation>
    <scope>NUCLEOTIDE SEQUENCE</scope>
    <source>
        <strain evidence="1">Expedition CK06-06</strain>
    </source>
</reference>
<dbReference type="EMBL" id="BART01002411">
    <property type="protein sequence ID" value="GAG61280.1"/>
    <property type="molecule type" value="Genomic_DNA"/>
</dbReference>
<evidence type="ECO:0000313" key="1">
    <source>
        <dbReference type="EMBL" id="GAG61280.1"/>
    </source>
</evidence>
<accession>X0YY17</accession>
<protein>
    <submittedName>
        <fullName evidence="1">Uncharacterized protein</fullName>
    </submittedName>
</protein>
<sequence>MKSILYRIRNGKSYSTETEEYNTKQKIQAKQVLSFVLNSLANAVFLDVID</sequence>
<dbReference type="AlphaFoldDB" id="X0YY17"/>
<proteinExistence type="predicted"/>